<feature type="compositionally biased region" description="Polar residues" evidence="3">
    <location>
        <begin position="415"/>
        <end position="427"/>
    </location>
</feature>
<dbReference type="GO" id="GO:0015074">
    <property type="term" value="P:DNA integration"/>
    <property type="evidence" value="ECO:0007669"/>
    <property type="project" value="InterPro"/>
</dbReference>
<protein>
    <recommendedName>
        <fullName evidence="4">Core-binding (CB) domain-containing protein</fullName>
    </recommendedName>
</protein>
<evidence type="ECO:0000256" key="1">
    <source>
        <dbReference type="ARBA" id="ARBA00023125"/>
    </source>
</evidence>
<comment type="caution">
    <text evidence="5">The sequence shown here is derived from an EMBL/GenBank/DDBJ whole genome shotgun (WGS) entry which is preliminary data.</text>
</comment>
<dbReference type="Gene3D" id="1.10.443.10">
    <property type="entry name" value="Intergrase catalytic core"/>
    <property type="match status" value="1"/>
</dbReference>
<feature type="region of interest" description="Disordered" evidence="3">
    <location>
        <begin position="316"/>
        <end position="335"/>
    </location>
</feature>
<dbReference type="InterPro" id="IPR011010">
    <property type="entry name" value="DNA_brk_join_enz"/>
</dbReference>
<feature type="compositionally biased region" description="Acidic residues" evidence="3">
    <location>
        <begin position="436"/>
        <end position="454"/>
    </location>
</feature>
<dbReference type="PANTHER" id="PTHR30349">
    <property type="entry name" value="PHAGE INTEGRASE-RELATED"/>
    <property type="match status" value="1"/>
</dbReference>
<dbReference type="SUPFAM" id="SSF56349">
    <property type="entry name" value="DNA breaking-rejoining enzymes"/>
    <property type="match status" value="1"/>
</dbReference>
<evidence type="ECO:0000313" key="5">
    <source>
        <dbReference type="EMBL" id="CAH3147282.1"/>
    </source>
</evidence>
<evidence type="ECO:0000256" key="2">
    <source>
        <dbReference type="ARBA" id="ARBA00023172"/>
    </source>
</evidence>
<keyword evidence="2" id="KW-0233">DNA recombination</keyword>
<dbReference type="InterPro" id="IPR050090">
    <property type="entry name" value="Tyrosine_recombinase_XerCD"/>
</dbReference>
<feature type="region of interest" description="Disordered" evidence="3">
    <location>
        <begin position="171"/>
        <end position="217"/>
    </location>
</feature>
<dbReference type="PROSITE" id="PS51900">
    <property type="entry name" value="CB"/>
    <property type="match status" value="1"/>
</dbReference>
<dbReference type="InterPro" id="IPR044068">
    <property type="entry name" value="CB"/>
</dbReference>
<accession>A0AAU9XGS3</accession>
<dbReference type="PANTHER" id="PTHR30349:SF41">
    <property type="entry name" value="INTEGRASE_RECOMBINASE PROTEIN MJ0367-RELATED"/>
    <property type="match status" value="1"/>
</dbReference>
<evidence type="ECO:0000313" key="6">
    <source>
        <dbReference type="Proteomes" id="UP001159428"/>
    </source>
</evidence>
<keyword evidence="6" id="KW-1185">Reference proteome</keyword>
<feature type="region of interest" description="Disordered" evidence="3">
    <location>
        <begin position="415"/>
        <end position="454"/>
    </location>
</feature>
<name>A0AAU9XGS3_9CNID</name>
<organism evidence="5 6">
    <name type="scientific">Pocillopora meandrina</name>
    <dbReference type="NCBI Taxonomy" id="46732"/>
    <lineage>
        <taxon>Eukaryota</taxon>
        <taxon>Metazoa</taxon>
        <taxon>Cnidaria</taxon>
        <taxon>Anthozoa</taxon>
        <taxon>Hexacorallia</taxon>
        <taxon>Scleractinia</taxon>
        <taxon>Astrocoeniina</taxon>
        <taxon>Pocilloporidae</taxon>
        <taxon>Pocillopora</taxon>
    </lineage>
</organism>
<dbReference type="InterPro" id="IPR013762">
    <property type="entry name" value="Integrase-like_cat_sf"/>
</dbReference>
<evidence type="ECO:0000256" key="3">
    <source>
        <dbReference type="SAM" id="MobiDB-lite"/>
    </source>
</evidence>
<reference evidence="5 6" key="1">
    <citation type="submission" date="2022-05" db="EMBL/GenBank/DDBJ databases">
        <authorList>
            <consortium name="Genoscope - CEA"/>
            <person name="William W."/>
        </authorList>
    </citation>
    <scope>NUCLEOTIDE SEQUENCE [LARGE SCALE GENOMIC DNA]</scope>
</reference>
<dbReference type="GO" id="GO:0003677">
    <property type="term" value="F:DNA binding"/>
    <property type="evidence" value="ECO:0007669"/>
    <property type="project" value="UniProtKB-KW"/>
</dbReference>
<proteinExistence type="predicted"/>
<evidence type="ECO:0000259" key="4">
    <source>
        <dbReference type="PROSITE" id="PS51900"/>
    </source>
</evidence>
<feature type="domain" description="Core-binding (CB)" evidence="4">
    <location>
        <begin position="469"/>
        <end position="565"/>
    </location>
</feature>
<dbReference type="Proteomes" id="UP001159428">
    <property type="component" value="Unassembled WGS sequence"/>
</dbReference>
<sequence>MWKSVINLSRHQKDVHKVNKIFRQVDVYINGNKKAPNRKIKFCPLSPCKHSKKGVFQLHHHLQSNIHKLNPNSNQYLDALKSAPRIGLQELRDHIAKRKKSKAKSATTKDGPKREKNRIKITCTWKGRKRVKFYKGDKENEYSLVNRIEAEEEIENDSDDQLLENPEGEATISRNVSNPGHLAPTSSNSNAEERKLHNEESCESKVRETYNDDDSKLEYDQQVDKVEHKLHNEESGDSGNDHDSNLEYEKVMDQMESKVGDTHDDHDSDLEYDQLVDNVWKRNEECKKRSFKQLVSMMSSQCESDAELSEELNNRKNADQVIQPPQPPVTAGNTKSSEIVICDSEEEEILDPNYHPSLDSESECSTGSLSDNCSLQERDDILTDFVENVDNLDFLRVEPEWKSVVDVVFERKRTNAGNTDSQSNLSQGKVPKEVMNDDESSVYDSDDDDNDDCLEEMEDDVSFEDNDSSDDSPLLNEFHSWLIDVDGGYRCAKVAGQYKSQVKRIMKVLSEDFPQAANEIDLVTVEGHDGVVMLRKWLGQLSEEYQPGTIRSYLMSLRLFLKFLVQEEKGQDRLDTLHARRDLLTSWSSAQRKKVLKRKLEKHDMDFAKLLSSEDLYKVSNGQQRINIIKALGTAAEKSKACGEPVLVNDQTFCEVRDWLITRLIIDNSGRSGIAANITVEEFKDAKLYAGEEDGERYRVSVKNHKTGGVYGAAIVWFHADVYNLVNTYISRVRPKYVKDATDNMFVSTNGVKLTSSQVSTCLTRTFQREGVKFHGRISATLIRKSLASGVHVHLPEDQEQLAALAQHKPQTQAQYYRINDKVRETDIGRRAVRKFITMNCAKTEVSIIPVEWTEEETSKLQDLFKSEIETGNITENIVRDKLGASNLLETHP</sequence>
<feature type="region of interest" description="Disordered" evidence="3">
    <location>
        <begin position="95"/>
        <end position="117"/>
    </location>
</feature>
<dbReference type="EMBL" id="CALNXJ010000043">
    <property type="protein sequence ID" value="CAH3147282.1"/>
    <property type="molecule type" value="Genomic_DNA"/>
</dbReference>
<gene>
    <name evidence="5" type="ORF">PMEA_00023591</name>
</gene>
<feature type="compositionally biased region" description="Polar residues" evidence="3">
    <location>
        <begin position="172"/>
        <end position="190"/>
    </location>
</feature>
<dbReference type="GO" id="GO:0006310">
    <property type="term" value="P:DNA recombination"/>
    <property type="evidence" value="ECO:0007669"/>
    <property type="project" value="UniProtKB-KW"/>
</dbReference>
<keyword evidence="1" id="KW-0238">DNA-binding</keyword>
<dbReference type="AlphaFoldDB" id="A0AAU9XGS3"/>
<feature type="compositionally biased region" description="Basic and acidic residues" evidence="3">
    <location>
        <begin position="191"/>
        <end position="217"/>
    </location>
</feature>